<accession>A0ABW0V0V4</accession>
<evidence type="ECO:0000313" key="2">
    <source>
        <dbReference type="Proteomes" id="UP001596154"/>
    </source>
</evidence>
<dbReference type="Proteomes" id="UP001596154">
    <property type="component" value="Unassembled WGS sequence"/>
</dbReference>
<sequence length="33" mass="3649">MLVAHQGDASADQTIRETGEPGVRLRCLLNLRQ</sequence>
<reference evidence="2" key="1">
    <citation type="journal article" date="2019" name="Int. J. Syst. Evol. Microbiol.">
        <title>The Global Catalogue of Microorganisms (GCM) 10K type strain sequencing project: providing services to taxonomists for standard genome sequencing and annotation.</title>
        <authorList>
            <consortium name="The Broad Institute Genomics Platform"/>
            <consortium name="The Broad Institute Genome Sequencing Center for Infectious Disease"/>
            <person name="Wu L."/>
            <person name="Ma J."/>
        </authorList>
    </citation>
    <scope>NUCLEOTIDE SEQUENCE [LARGE SCALE GENOMIC DNA]</scope>
    <source>
        <strain evidence="2">CGMCC 4.7248</strain>
    </source>
</reference>
<protein>
    <submittedName>
        <fullName evidence="1">DUF6207 family protein</fullName>
    </submittedName>
</protein>
<keyword evidence="2" id="KW-1185">Reference proteome</keyword>
<gene>
    <name evidence="1" type="ORF">ACFPZJ_38415</name>
</gene>
<dbReference type="Pfam" id="PF19711">
    <property type="entry name" value="DUF6207"/>
    <property type="match status" value="1"/>
</dbReference>
<evidence type="ECO:0000313" key="1">
    <source>
        <dbReference type="EMBL" id="MFC5639495.1"/>
    </source>
</evidence>
<dbReference type="RefSeq" id="WP_381031546.1">
    <property type="nucleotide sequence ID" value="NZ_JBHSNY010000024.1"/>
</dbReference>
<name>A0ABW0V0V4_9ACTN</name>
<comment type="caution">
    <text evidence="1">The sequence shown here is derived from an EMBL/GenBank/DDBJ whole genome shotgun (WGS) entry which is preliminary data.</text>
</comment>
<proteinExistence type="predicted"/>
<dbReference type="InterPro" id="IPR045775">
    <property type="entry name" value="DUF6207"/>
</dbReference>
<dbReference type="EMBL" id="JBHSNY010000024">
    <property type="protein sequence ID" value="MFC5639495.1"/>
    <property type="molecule type" value="Genomic_DNA"/>
</dbReference>
<organism evidence="1 2">
    <name type="scientific">Streptomyces bullii</name>
    <dbReference type="NCBI Taxonomy" id="349910"/>
    <lineage>
        <taxon>Bacteria</taxon>
        <taxon>Bacillati</taxon>
        <taxon>Actinomycetota</taxon>
        <taxon>Actinomycetes</taxon>
        <taxon>Kitasatosporales</taxon>
        <taxon>Streptomycetaceae</taxon>
        <taxon>Streptomyces</taxon>
    </lineage>
</organism>